<keyword evidence="2" id="KW-1185">Reference proteome</keyword>
<gene>
    <name evidence="1" type="ORF">OWV82_004532</name>
</gene>
<dbReference type="EMBL" id="CM051395">
    <property type="protein sequence ID" value="KAJ4725703.1"/>
    <property type="molecule type" value="Genomic_DNA"/>
</dbReference>
<name>A0ACC1YQ97_MELAZ</name>
<reference evidence="1 2" key="1">
    <citation type="journal article" date="2023" name="Science">
        <title>Complex scaffold remodeling in plant triterpene biosynthesis.</title>
        <authorList>
            <person name="De La Pena R."/>
            <person name="Hodgson H."/>
            <person name="Liu J.C."/>
            <person name="Stephenson M.J."/>
            <person name="Martin A.C."/>
            <person name="Owen C."/>
            <person name="Harkess A."/>
            <person name="Leebens-Mack J."/>
            <person name="Jimenez L.E."/>
            <person name="Osbourn A."/>
            <person name="Sattely E.S."/>
        </authorList>
    </citation>
    <scope>NUCLEOTIDE SEQUENCE [LARGE SCALE GENOMIC DNA]</scope>
    <source>
        <strain evidence="2">cv. JPN11</strain>
        <tissue evidence="1">Leaf</tissue>
    </source>
</reference>
<evidence type="ECO:0000313" key="1">
    <source>
        <dbReference type="EMBL" id="KAJ4725703.1"/>
    </source>
</evidence>
<organism evidence="1 2">
    <name type="scientific">Melia azedarach</name>
    <name type="common">Chinaberry tree</name>
    <dbReference type="NCBI Taxonomy" id="155640"/>
    <lineage>
        <taxon>Eukaryota</taxon>
        <taxon>Viridiplantae</taxon>
        <taxon>Streptophyta</taxon>
        <taxon>Embryophyta</taxon>
        <taxon>Tracheophyta</taxon>
        <taxon>Spermatophyta</taxon>
        <taxon>Magnoliopsida</taxon>
        <taxon>eudicotyledons</taxon>
        <taxon>Gunneridae</taxon>
        <taxon>Pentapetalae</taxon>
        <taxon>rosids</taxon>
        <taxon>malvids</taxon>
        <taxon>Sapindales</taxon>
        <taxon>Meliaceae</taxon>
        <taxon>Melia</taxon>
    </lineage>
</organism>
<evidence type="ECO:0000313" key="2">
    <source>
        <dbReference type="Proteomes" id="UP001164539"/>
    </source>
</evidence>
<sequence>MMQVYIVYMGSLPEGEYVPSSHHQSLLQEAFEKRSVGDILVRSYRRSFNGFAAKLTENESQKLASMKEVVSVFPSRTLQLHTTRSWDFMGFNESINRKHSVESDIIVGVIDTGIWPESESFSDEGFGPAPKRWKGACKGGENFTCNNKIIGARYYATGGQVVSARDEEGHGSHTASTAAGNNFKDANFFGLGQGTARGGVPAARIAAYKVCTPDGCESENLLAAFDDAIADGVDLITISIGGQVAVDFSQDAIAIGAFHAMAKGILTLNSAGNSGPAAGVTSSVAPWIMSVAASTTDRLFVDKVVLGNGKTVVGYSLNPFTLKGKKLPLIYGQRDSNTCSTEAVQFCSAGCLNHSLVNGKIVLCDQFDGFPVARRAGAAGSILKNDLFDKVSFGVSLPALALSSDNYDRIISYVNSTKNPQAEILKTSVLKDSDAPVVAPFSSRGPNAIVPEILKPDISAPGVDILAAYSPLGSVSKDDMDERHVKYNILSGTSMSCPHTAGVAAYIKSFHPDWSPSAIKSAIMTTAWPMNSSKNAEAEFAYGSGHVNPVKAINPGLVYETFKQDYIKMLCSLGYDESKLRSISGDNSSCPKGSDKGSPRDLNYPSAAAQVSPQKSFTIKFTRTVTNVGLAKSTYKVQALTNSKIGIKVEPGILSFKSLNEKKSFDVTVTGEGLPYGTIVSGSLVWSDGNHSVRSPIVIVSGSLI</sequence>
<comment type="caution">
    <text evidence="1">The sequence shown here is derived from an EMBL/GenBank/DDBJ whole genome shotgun (WGS) entry which is preliminary data.</text>
</comment>
<accession>A0ACC1YQ97</accession>
<dbReference type="Proteomes" id="UP001164539">
    <property type="component" value="Chromosome 2"/>
</dbReference>
<protein>
    <submittedName>
        <fullName evidence="1">Subtilisin-like protease</fullName>
    </submittedName>
</protein>
<proteinExistence type="predicted"/>